<name>W5M356_LEPOC</name>
<evidence type="ECO:0000313" key="5">
    <source>
        <dbReference type="Proteomes" id="UP000018468"/>
    </source>
</evidence>
<feature type="compositionally biased region" description="Acidic residues" evidence="2">
    <location>
        <begin position="357"/>
        <end position="369"/>
    </location>
</feature>
<organism evidence="4 5">
    <name type="scientific">Lepisosteus oculatus</name>
    <name type="common">Spotted gar</name>
    <dbReference type="NCBI Taxonomy" id="7918"/>
    <lineage>
        <taxon>Eukaryota</taxon>
        <taxon>Metazoa</taxon>
        <taxon>Chordata</taxon>
        <taxon>Craniata</taxon>
        <taxon>Vertebrata</taxon>
        <taxon>Euteleostomi</taxon>
        <taxon>Actinopterygii</taxon>
        <taxon>Neopterygii</taxon>
        <taxon>Holostei</taxon>
        <taxon>Semionotiformes</taxon>
        <taxon>Lepisosteidae</taxon>
        <taxon>Lepisosteus</taxon>
    </lineage>
</organism>
<dbReference type="CDD" id="cd17153">
    <property type="entry name" value="DCX2_DCDC2B"/>
    <property type="match status" value="1"/>
</dbReference>
<dbReference type="SUPFAM" id="SSF89837">
    <property type="entry name" value="Doublecortin (DC)"/>
    <property type="match status" value="2"/>
</dbReference>
<dbReference type="EMBL" id="AHAT01009463">
    <property type="status" value="NOT_ANNOTATED_CDS"/>
    <property type="molecule type" value="Genomic_DNA"/>
</dbReference>
<evidence type="ECO:0000256" key="1">
    <source>
        <dbReference type="ARBA" id="ARBA00022737"/>
    </source>
</evidence>
<feature type="domain" description="Doublecortin" evidence="3">
    <location>
        <begin position="123"/>
        <end position="205"/>
    </location>
</feature>
<dbReference type="FunFam" id="3.10.20.230:FF:000011">
    <property type="entry name" value="Doublecortin domain containing 2B"/>
    <property type="match status" value="1"/>
</dbReference>
<dbReference type="InterPro" id="IPR003533">
    <property type="entry name" value="Doublecortin_dom"/>
</dbReference>
<accession>W5M356</accession>
<dbReference type="InParanoid" id="W5M356"/>
<protein>
    <submittedName>
        <fullName evidence="4">Doublecortin domain containing 2B</fullName>
    </submittedName>
</protein>
<feature type="domain" description="Doublecortin" evidence="3">
    <location>
        <begin position="12"/>
        <end position="94"/>
    </location>
</feature>
<dbReference type="Gene3D" id="3.10.20.230">
    <property type="entry name" value="Doublecortin domain"/>
    <property type="match status" value="2"/>
</dbReference>
<dbReference type="PROSITE" id="PS50309">
    <property type="entry name" value="DC"/>
    <property type="match status" value="2"/>
</dbReference>
<feature type="region of interest" description="Disordered" evidence="2">
    <location>
        <begin position="219"/>
        <end position="369"/>
    </location>
</feature>
<dbReference type="FunFam" id="3.10.20.230:FF:000004">
    <property type="entry name" value="Doublecortin domain containing 2"/>
    <property type="match status" value="1"/>
</dbReference>
<dbReference type="PANTHER" id="PTHR23004">
    <property type="entry name" value="DOUBLECORTIN DOMAIN CONTAINING 2"/>
    <property type="match status" value="1"/>
</dbReference>
<evidence type="ECO:0000313" key="4">
    <source>
        <dbReference type="Ensembl" id="ENSLOCP00000002814.1"/>
    </source>
</evidence>
<dbReference type="Ensembl" id="ENSLOCT00000002820.1">
    <property type="protein sequence ID" value="ENSLOCP00000002814.1"/>
    <property type="gene ID" value="ENSLOCG00000002402.1"/>
</dbReference>
<evidence type="ECO:0000256" key="2">
    <source>
        <dbReference type="SAM" id="MobiDB-lite"/>
    </source>
</evidence>
<dbReference type="STRING" id="7918.ENSLOCP00000002814"/>
<sequence>MTSNGTVLPLAKNVVVYKNGDPFFNGRKLVVNQKQFLTFESFLNEVTHSIQAPAAVRTLYTPRDGHRVRELQDLQNGSQYVAAGFEKFKRLDYLNPGSKKPVKRSEEIQNVSAKWRKTIHMPSVIHVFRNGDLLCPPFRLIIPKNMLQDWGSILTMLTERANLRTGAVRRLCTLEGDAVSSGEELENGQYYVAVGSEKFKKLPYVELLVPKAPLHNFSRSHPGRRFLTKKQEYRKPVSVPQDGYSDPGLLESPGESDGRRVRSTGDETNGNAVAHRAVRRKPRKNAKEEDSIFYAKPVRVRKKRTDQPKPPPLRKEEGEEGVFKGNRVRREVQGAAEVAEDENTAVELPVDQRVAETVEDEVINENDHQ</sequence>
<reference evidence="5" key="1">
    <citation type="submission" date="2011-12" db="EMBL/GenBank/DDBJ databases">
        <title>The Draft Genome of Lepisosteus oculatus.</title>
        <authorList>
            <consortium name="The Broad Institute Genome Assembly &amp; Analysis Group"/>
            <consortium name="Computational R&amp;D Group"/>
            <consortium name="and Sequencing Platform"/>
            <person name="Di Palma F."/>
            <person name="Alfoldi J."/>
            <person name="Johnson J."/>
            <person name="Berlin A."/>
            <person name="Gnerre S."/>
            <person name="Jaffe D."/>
            <person name="MacCallum I."/>
            <person name="Young S."/>
            <person name="Walker B.J."/>
            <person name="Lander E.S."/>
            <person name="Lindblad-Toh K."/>
        </authorList>
    </citation>
    <scope>NUCLEOTIDE SEQUENCE [LARGE SCALE GENOMIC DNA]</scope>
</reference>
<dbReference type="SMART" id="SM00537">
    <property type="entry name" value="DCX"/>
    <property type="match status" value="2"/>
</dbReference>
<dbReference type="GO" id="GO:0005874">
    <property type="term" value="C:microtubule"/>
    <property type="evidence" value="ECO:0000318"/>
    <property type="project" value="GO_Central"/>
</dbReference>
<reference evidence="4" key="2">
    <citation type="submission" date="2025-08" db="UniProtKB">
        <authorList>
            <consortium name="Ensembl"/>
        </authorList>
    </citation>
    <scope>IDENTIFICATION</scope>
</reference>
<dbReference type="HOGENOM" id="CLU_035041_0_1_1"/>
<dbReference type="PANTHER" id="PTHR23004:SF10">
    <property type="entry name" value="DOUBLECORTIN DOMAIN-CONTAINING PROTEIN 2B"/>
    <property type="match status" value="1"/>
</dbReference>
<reference evidence="4" key="3">
    <citation type="submission" date="2025-09" db="UniProtKB">
        <authorList>
            <consortium name="Ensembl"/>
        </authorList>
    </citation>
    <scope>IDENTIFICATION</scope>
</reference>
<dbReference type="InterPro" id="IPR036572">
    <property type="entry name" value="Doublecortin_dom_sf"/>
</dbReference>
<keyword evidence="5" id="KW-1185">Reference proteome</keyword>
<dbReference type="GO" id="GO:0005815">
    <property type="term" value="C:microtubule organizing center"/>
    <property type="evidence" value="ECO:0000318"/>
    <property type="project" value="GO_Central"/>
</dbReference>
<dbReference type="GO" id="GO:0035556">
    <property type="term" value="P:intracellular signal transduction"/>
    <property type="evidence" value="ECO:0007669"/>
    <property type="project" value="InterPro"/>
</dbReference>
<dbReference type="Bgee" id="ENSLOCG00000002402">
    <property type="expression patterns" value="Expressed in larva and 12 other cell types or tissues"/>
</dbReference>
<keyword evidence="1" id="KW-0677">Repeat</keyword>
<proteinExistence type="predicted"/>
<dbReference type="eggNOG" id="KOG3757">
    <property type="taxonomic scope" value="Eukaryota"/>
</dbReference>
<feature type="compositionally biased region" description="Basic and acidic residues" evidence="2">
    <location>
        <begin position="256"/>
        <end position="265"/>
    </location>
</feature>
<dbReference type="GeneTree" id="ENSGT00940000161946"/>
<dbReference type="Pfam" id="PF03607">
    <property type="entry name" value="DCX"/>
    <property type="match status" value="2"/>
</dbReference>
<dbReference type="OMA" id="SVYKMKG"/>
<evidence type="ECO:0000259" key="3">
    <source>
        <dbReference type="PROSITE" id="PS50309"/>
    </source>
</evidence>
<dbReference type="AlphaFoldDB" id="W5M356"/>
<dbReference type="Proteomes" id="UP000018468">
    <property type="component" value="Linkage group LG6"/>
</dbReference>